<comment type="similarity">
    <text evidence="2">Belongs to the threonine aldolase family.</text>
</comment>
<sequence length="345" mass="37070">MLKAMISAPVGDDVFGEDPTVKALEDEVSALLDKEASVFVPSGTMSNQLALRLHAGPLQEVLVDHRAHVHVWEVGGIHALCGASVAAAEPLPPADFLCADAVRAFTRVDNALYHQPVTTLLCLENTLNGDVMSLEQVQDTTAAARTLGLDTHLDGARLWNACTATGHAPADFSCHFDTVSVCLSKGLGAPIGSVLSGSSKHIDRARHFRKLYGGGWRQAGILAAAGLHALREHRSRLNEDHENAIQLADGLAQLGFSVKPPQTNMVWCAPPADLLEPFETVAQRLRDEERIFIGSAYAGPGRRNPFGDTSRSLRFVTHMQTPKRAVTALLAGLAKQLPSLRVRPL</sequence>
<dbReference type="InterPro" id="IPR015421">
    <property type="entry name" value="PyrdxlP-dep_Trfase_major"/>
</dbReference>
<evidence type="ECO:0000313" key="7">
    <source>
        <dbReference type="EMBL" id="CAE0785789.1"/>
    </source>
</evidence>
<feature type="modified residue" description="N6-(pyridoxal phosphate)lysine" evidence="5">
    <location>
        <position position="185"/>
    </location>
</feature>
<organism evidence="7">
    <name type="scientific">Chrysotila carterae</name>
    <name type="common">Marine alga</name>
    <name type="synonym">Syracosphaera carterae</name>
    <dbReference type="NCBI Taxonomy" id="13221"/>
    <lineage>
        <taxon>Eukaryota</taxon>
        <taxon>Haptista</taxon>
        <taxon>Haptophyta</taxon>
        <taxon>Prymnesiophyceae</taxon>
        <taxon>Isochrysidales</taxon>
        <taxon>Isochrysidaceae</taxon>
        <taxon>Chrysotila</taxon>
    </lineage>
</organism>
<dbReference type="AlphaFoldDB" id="A0A7S4C3H1"/>
<gene>
    <name evidence="7" type="ORF">PCAR00345_LOCUS38497</name>
</gene>
<name>A0A7S4C3H1_CHRCT</name>
<dbReference type="NCBIfam" id="NF041359">
    <property type="entry name" value="GntG_guanitoxin"/>
    <property type="match status" value="1"/>
</dbReference>
<dbReference type="SUPFAM" id="SSF53383">
    <property type="entry name" value="PLP-dependent transferases"/>
    <property type="match status" value="1"/>
</dbReference>
<protein>
    <recommendedName>
        <fullName evidence="6">Aromatic amino acid beta-eliminating lyase/threonine aldolase domain-containing protein</fullName>
    </recommendedName>
</protein>
<dbReference type="InterPro" id="IPR015422">
    <property type="entry name" value="PyrdxlP-dep_Trfase_small"/>
</dbReference>
<accession>A0A7S4C3H1</accession>
<dbReference type="InterPro" id="IPR023603">
    <property type="entry name" value="Low_specificity_L-TA-like"/>
</dbReference>
<dbReference type="Pfam" id="PF01212">
    <property type="entry name" value="Beta_elim_lyase"/>
    <property type="match status" value="1"/>
</dbReference>
<proteinExistence type="inferred from homology"/>
<keyword evidence="4" id="KW-0456">Lyase</keyword>
<dbReference type="GO" id="GO:0006545">
    <property type="term" value="P:glycine biosynthetic process"/>
    <property type="evidence" value="ECO:0007669"/>
    <property type="project" value="TreeGrafter"/>
</dbReference>
<feature type="domain" description="Aromatic amino acid beta-eliminating lyase/threonine aldolase" evidence="6">
    <location>
        <begin position="1"/>
        <end position="266"/>
    </location>
</feature>
<dbReference type="GO" id="GO:0008732">
    <property type="term" value="F:L-allo-threonine aldolase activity"/>
    <property type="evidence" value="ECO:0007669"/>
    <property type="project" value="TreeGrafter"/>
</dbReference>
<comment type="cofactor">
    <cofactor evidence="1">
        <name>pyridoxal 5'-phosphate</name>
        <dbReference type="ChEBI" id="CHEBI:597326"/>
    </cofactor>
</comment>
<dbReference type="InterPro" id="IPR001597">
    <property type="entry name" value="ArAA_b-elim_lyase/Thr_aldolase"/>
</dbReference>
<dbReference type="PANTHER" id="PTHR48097">
    <property type="entry name" value="L-THREONINE ALDOLASE-RELATED"/>
    <property type="match status" value="1"/>
</dbReference>
<dbReference type="GO" id="GO:0006567">
    <property type="term" value="P:L-threonine catabolic process"/>
    <property type="evidence" value="ECO:0007669"/>
    <property type="project" value="TreeGrafter"/>
</dbReference>
<dbReference type="Gene3D" id="3.90.1150.10">
    <property type="entry name" value="Aspartate Aminotransferase, domain 1"/>
    <property type="match status" value="1"/>
</dbReference>
<evidence type="ECO:0000256" key="1">
    <source>
        <dbReference type="ARBA" id="ARBA00001933"/>
    </source>
</evidence>
<evidence type="ECO:0000259" key="6">
    <source>
        <dbReference type="Pfam" id="PF01212"/>
    </source>
</evidence>
<evidence type="ECO:0000256" key="4">
    <source>
        <dbReference type="ARBA" id="ARBA00023239"/>
    </source>
</evidence>
<reference evidence="7" key="1">
    <citation type="submission" date="2021-01" db="EMBL/GenBank/DDBJ databases">
        <authorList>
            <person name="Corre E."/>
            <person name="Pelletier E."/>
            <person name="Niang G."/>
            <person name="Scheremetjew M."/>
            <person name="Finn R."/>
            <person name="Kale V."/>
            <person name="Holt S."/>
            <person name="Cochrane G."/>
            <person name="Meng A."/>
            <person name="Brown T."/>
            <person name="Cohen L."/>
        </authorList>
    </citation>
    <scope>NUCLEOTIDE SEQUENCE</scope>
    <source>
        <strain evidence="7">CCMP645</strain>
    </source>
</reference>
<dbReference type="GO" id="GO:0005829">
    <property type="term" value="C:cytosol"/>
    <property type="evidence" value="ECO:0007669"/>
    <property type="project" value="TreeGrafter"/>
</dbReference>
<evidence type="ECO:0000256" key="2">
    <source>
        <dbReference type="ARBA" id="ARBA00006966"/>
    </source>
</evidence>
<evidence type="ECO:0000256" key="3">
    <source>
        <dbReference type="ARBA" id="ARBA00022898"/>
    </source>
</evidence>
<keyword evidence="3" id="KW-0663">Pyridoxal phosphate</keyword>
<dbReference type="Gene3D" id="3.40.640.10">
    <property type="entry name" value="Type I PLP-dependent aspartate aminotransferase-like (Major domain)"/>
    <property type="match status" value="1"/>
</dbReference>
<dbReference type="PIRSF" id="PIRSF017617">
    <property type="entry name" value="Thr_aldolase"/>
    <property type="match status" value="1"/>
</dbReference>
<evidence type="ECO:0000256" key="5">
    <source>
        <dbReference type="PIRSR" id="PIRSR017617-1"/>
    </source>
</evidence>
<dbReference type="FunFam" id="3.40.640.10:FF:000030">
    <property type="entry name" value="Low-specificity L-threonine aldolase"/>
    <property type="match status" value="1"/>
</dbReference>
<dbReference type="PANTHER" id="PTHR48097:SF9">
    <property type="entry name" value="L-THREONINE ALDOLASE"/>
    <property type="match status" value="1"/>
</dbReference>
<dbReference type="InterPro" id="IPR015424">
    <property type="entry name" value="PyrdxlP-dep_Trfase"/>
</dbReference>
<dbReference type="EMBL" id="HBIZ01062167">
    <property type="protein sequence ID" value="CAE0785789.1"/>
    <property type="molecule type" value="Transcribed_RNA"/>
</dbReference>